<feature type="domain" description="DUF8017" evidence="2">
    <location>
        <begin position="55"/>
        <end position="247"/>
    </location>
</feature>
<organism evidence="3 4">
    <name type="scientific">Kibdelosporangium lantanae</name>
    <dbReference type="NCBI Taxonomy" id="1497396"/>
    <lineage>
        <taxon>Bacteria</taxon>
        <taxon>Bacillati</taxon>
        <taxon>Actinomycetota</taxon>
        <taxon>Actinomycetes</taxon>
        <taxon>Pseudonocardiales</taxon>
        <taxon>Pseudonocardiaceae</taxon>
        <taxon>Kibdelosporangium</taxon>
    </lineage>
</organism>
<comment type="caution">
    <text evidence="3">The sequence shown here is derived from an EMBL/GenBank/DDBJ whole genome shotgun (WGS) entry which is preliminary data.</text>
</comment>
<feature type="region of interest" description="Disordered" evidence="1">
    <location>
        <begin position="23"/>
        <end position="59"/>
    </location>
</feature>
<dbReference type="Pfam" id="PF26056">
    <property type="entry name" value="DUF8017"/>
    <property type="match status" value="1"/>
</dbReference>
<dbReference type="Proteomes" id="UP001597045">
    <property type="component" value="Unassembled WGS sequence"/>
</dbReference>
<proteinExistence type="predicted"/>
<evidence type="ECO:0000313" key="3">
    <source>
        <dbReference type="EMBL" id="MFD1048406.1"/>
    </source>
</evidence>
<reference evidence="4" key="1">
    <citation type="journal article" date="2019" name="Int. J. Syst. Evol. Microbiol.">
        <title>The Global Catalogue of Microorganisms (GCM) 10K type strain sequencing project: providing services to taxonomists for standard genome sequencing and annotation.</title>
        <authorList>
            <consortium name="The Broad Institute Genomics Platform"/>
            <consortium name="The Broad Institute Genome Sequencing Center for Infectious Disease"/>
            <person name="Wu L."/>
            <person name="Ma J."/>
        </authorList>
    </citation>
    <scope>NUCLEOTIDE SEQUENCE [LARGE SCALE GENOMIC DNA]</scope>
    <source>
        <strain evidence="4">JCM 31486</strain>
    </source>
</reference>
<sequence length="249" mass="26338">MAAVVLIGMVATVLVVGVRNSTPGEALADPNAKPKQQSSSSTKSHDPLQPKATGPAMVPGWTPIAINDGAQLVTDKAYDVPPQWAPLNYPAQFTGTNPKTSIYIPALYMRGYCPDSPNSFRSMAGLLVVNNKGELNDQIKNAAKQISDAVYTTKDGAKATMTVGEPKTVKIFNNKDALIVTAHVTAIPASENDKCNPTSSIITVLLLLPDPDKPSDVNTALAAWADQGFPEATSEDDLTKIVTSIHKAN</sequence>
<name>A0ABW3MCB6_9PSEU</name>
<protein>
    <recommendedName>
        <fullName evidence="2">DUF8017 domain-containing protein</fullName>
    </recommendedName>
</protein>
<dbReference type="EMBL" id="JBHTIS010001577">
    <property type="protein sequence ID" value="MFD1048406.1"/>
    <property type="molecule type" value="Genomic_DNA"/>
</dbReference>
<evidence type="ECO:0000256" key="1">
    <source>
        <dbReference type="SAM" id="MobiDB-lite"/>
    </source>
</evidence>
<accession>A0ABW3MCB6</accession>
<evidence type="ECO:0000313" key="4">
    <source>
        <dbReference type="Proteomes" id="UP001597045"/>
    </source>
</evidence>
<gene>
    <name evidence="3" type="ORF">ACFQ1S_24180</name>
</gene>
<keyword evidence="4" id="KW-1185">Reference proteome</keyword>
<dbReference type="InterPro" id="IPR058330">
    <property type="entry name" value="DUF8017"/>
</dbReference>
<evidence type="ECO:0000259" key="2">
    <source>
        <dbReference type="Pfam" id="PF26056"/>
    </source>
</evidence>